<keyword evidence="2" id="KW-1185">Reference proteome</keyword>
<protein>
    <submittedName>
        <fullName evidence="1">Uncharacterized protein</fullName>
    </submittedName>
</protein>
<organism evidence="1 2">
    <name type="scientific">Petrolisthes cinctipes</name>
    <name type="common">Flat porcelain crab</name>
    <dbReference type="NCBI Taxonomy" id="88211"/>
    <lineage>
        <taxon>Eukaryota</taxon>
        <taxon>Metazoa</taxon>
        <taxon>Ecdysozoa</taxon>
        <taxon>Arthropoda</taxon>
        <taxon>Crustacea</taxon>
        <taxon>Multicrustacea</taxon>
        <taxon>Malacostraca</taxon>
        <taxon>Eumalacostraca</taxon>
        <taxon>Eucarida</taxon>
        <taxon>Decapoda</taxon>
        <taxon>Pleocyemata</taxon>
        <taxon>Anomura</taxon>
        <taxon>Galatheoidea</taxon>
        <taxon>Porcellanidae</taxon>
        <taxon>Petrolisthes</taxon>
    </lineage>
</organism>
<dbReference type="AlphaFoldDB" id="A0AAE1G6Z2"/>
<gene>
    <name evidence="1" type="ORF">Pcinc_008646</name>
</gene>
<evidence type="ECO:0000313" key="2">
    <source>
        <dbReference type="Proteomes" id="UP001286313"/>
    </source>
</evidence>
<dbReference type="Proteomes" id="UP001286313">
    <property type="component" value="Unassembled WGS sequence"/>
</dbReference>
<proteinExistence type="predicted"/>
<evidence type="ECO:0000313" key="1">
    <source>
        <dbReference type="EMBL" id="KAK3887250.1"/>
    </source>
</evidence>
<reference evidence="1" key="1">
    <citation type="submission" date="2023-10" db="EMBL/GenBank/DDBJ databases">
        <title>Genome assemblies of two species of porcelain crab, Petrolisthes cinctipes and Petrolisthes manimaculis (Anomura: Porcellanidae).</title>
        <authorList>
            <person name="Angst P."/>
        </authorList>
    </citation>
    <scope>NUCLEOTIDE SEQUENCE</scope>
    <source>
        <strain evidence="1">PB745_01</strain>
        <tissue evidence="1">Gill</tissue>
    </source>
</reference>
<name>A0AAE1G6Z2_PETCI</name>
<sequence length="228" mass="25896">MTWWSGLLLPECQWRSGACSSPSTCRIGLVLMGFDFLLPRLLLYTSAASEASPPIRTYSCVVIGYVMSRRHFFWGGLLFDKCLTWVPHLRTLKVSCLKALDLLRVLGHMSWGADRATLLCLYHVLIRSKLVYGSEVYFSATDAHLRVLESVHHAGVRLETGAFRSSPIPSLLVDADEPPLDLRRQSLMVRCWHQLHRLPDSLPCLAVSSDIMSQYYFSHPRTPWPFGF</sequence>
<comment type="caution">
    <text evidence="1">The sequence shown here is derived from an EMBL/GenBank/DDBJ whole genome shotgun (WGS) entry which is preliminary data.</text>
</comment>
<accession>A0AAE1G6Z2</accession>
<dbReference type="EMBL" id="JAWQEG010000642">
    <property type="protein sequence ID" value="KAK3887250.1"/>
    <property type="molecule type" value="Genomic_DNA"/>
</dbReference>